<reference evidence="1 2" key="1">
    <citation type="submission" date="2022-10" db="EMBL/GenBank/DDBJ databases">
        <title>The complete genomes of actinobacterial strains from the NBC collection.</title>
        <authorList>
            <person name="Joergensen T.S."/>
            <person name="Alvarez Arevalo M."/>
            <person name="Sterndorff E.B."/>
            <person name="Faurdal D."/>
            <person name="Vuksanovic O."/>
            <person name="Mourched A.-S."/>
            <person name="Charusanti P."/>
            <person name="Shaw S."/>
            <person name="Blin K."/>
            <person name="Weber T."/>
        </authorList>
    </citation>
    <scope>NUCLEOTIDE SEQUENCE [LARGE SCALE GENOMIC DNA]</scope>
    <source>
        <strain evidence="1 2">NBC_00456</strain>
    </source>
</reference>
<evidence type="ECO:0000313" key="1">
    <source>
        <dbReference type="EMBL" id="WUG92007.1"/>
    </source>
</evidence>
<protein>
    <submittedName>
        <fullName evidence="1">Uncharacterized protein</fullName>
    </submittedName>
</protein>
<proteinExistence type="predicted"/>
<keyword evidence="2" id="KW-1185">Reference proteome</keyword>
<accession>A0ABZ1NKZ4</accession>
<dbReference type="Proteomes" id="UP001341259">
    <property type="component" value="Chromosome"/>
</dbReference>
<dbReference type="EMBL" id="CP107906">
    <property type="protein sequence ID" value="WUG92007.1"/>
    <property type="molecule type" value="Genomic_DNA"/>
</dbReference>
<dbReference type="RefSeq" id="WP_328336439.1">
    <property type="nucleotide sequence ID" value="NZ_CP107906.1"/>
</dbReference>
<name>A0ABZ1NKZ4_STRVL</name>
<organism evidence="1 2">
    <name type="scientific">Streptomyces violaceus</name>
    <name type="common">Streptomyces venezuelae</name>
    <dbReference type="NCBI Taxonomy" id="1936"/>
    <lineage>
        <taxon>Bacteria</taxon>
        <taxon>Bacillati</taxon>
        <taxon>Actinomycetota</taxon>
        <taxon>Actinomycetes</taxon>
        <taxon>Kitasatosporales</taxon>
        <taxon>Streptomycetaceae</taxon>
        <taxon>Streptomyces</taxon>
    </lineage>
</organism>
<sequence>MTVPLEEGGPTPSLIAVTLSQEEVWEADAVADVARLAGGWAPPRVWTLISVRPVFAPEALVARTRMRWALIAGNRTRL</sequence>
<evidence type="ECO:0000313" key="2">
    <source>
        <dbReference type="Proteomes" id="UP001341259"/>
    </source>
</evidence>
<gene>
    <name evidence="1" type="ORF">OHB29_02565</name>
</gene>